<dbReference type="EMBL" id="BJZO01000007">
    <property type="protein sequence ID" value="GEO80300.1"/>
    <property type="molecule type" value="Genomic_DNA"/>
</dbReference>
<name>A0A512H4J3_9PROT</name>
<comment type="caution">
    <text evidence="2">The sequence shown here is derived from an EMBL/GenBank/DDBJ whole genome shotgun (WGS) entry which is preliminary data.</text>
</comment>
<evidence type="ECO:0000313" key="2">
    <source>
        <dbReference type="EMBL" id="GEO80300.1"/>
    </source>
</evidence>
<organism evidence="2 3">
    <name type="scientific">Pararhodospirillum oryzae</name>
    <dbReference type="NCBI Taxonomy" id="478448"/>
    <lineage>
        <taxon>Bacteria</taxon>
        <taxon>Pseudomonadati</taxon>
        <taxon>Pseudomonadota</taxon>
        <taxon>Alphaproteobacteria</taxon>
        <taxon>Rhodospirillales</taxon>
        <taxon>Rhodospirillaceae</taxon>
        <taxon>Pararhodospirillum</taxon>
    </lineage>
</organism>
<comment type="similarity">
    <text evidence="1">Belongs to the type III secretion exporter family.</text>
</comment>
<dbReference type="AlphaFoldDB" id="A0A512H4J3"/>
<dbReference type="InterPro" id="IPR029025">
    <property type="entry name" value="T3SS_substrate_exporter_C"/>
</dbReference>
<accession>A0A512H4J3</accession>
<protein>
    <recommendedName>
        <fullName evidence="4">Flagellar protein FhlB</fullName>
    </recommendedName>
</protein>
<dbReference type="InterPro" id="IPR006135">
    <property type="entry name" value="T3SS_substrate_exporter"/>
</dbReference>
<dbReference type="GO" id="GO:0005886">
    <property type="term" value="C:plasma membrane"/>
    <property type="evidence" value="ECO:0007669"/>
    <property type="project" value="TreeGrafter"/>
</dbReference>
<dbReference type="Pfam" id="PF01312">
    <property type="entry name" value="Bac_export_2"/>
    <property type="match status" value="1"/>
</dbReference>
<reference evidence="2 3" key="1">
    <citation type="submission" date="2019-07" db="EMBL/GenBank/DDBJ databases">
        <title>Whole genome shotgun sequence of Rhodospirillum oryzae NBRC 107573.</title>
        <authorList>
            <person name="Hosoyama A."/>
            <person name="Uohara A."/>
            <person name="Ohji S."/>
            <person name="Ichikawa N."/>
        </authorList>
    </citation>
    <scope>NUCLEOTIDE SEQUENCE [LARGE SCALE GENOMIC DNA]</scope>
    <source>
        <strain evidence="2 3">NBRC 107573</strain>
    </source>
</reference>
<proteinExistence type="inferred from homology"/>
<evidence type="ECO:0008006" key="4">
    <source>
        <dbReference type="Google" id="ProtNLM"/>
    </source>
</evidence>
<sequence length="120" mass="12481">MSDHPTRHGTTGTNAGEDRLSSVAVALGYDPALGDSAPRVLASGRGAVAEQILALAFANGVRVREDADLAEILAVLDLDSEIPIEAFAAVAEILSYVYRANGAWPEGLEPSPLPTRGETP</sequence>
<dbReference type="PANTHER" id="PTHR30531">
    <property type="entry name" value="FLAGELLAR BIOSYNTHETIC PROTEIN FLHB"/>
    <property type="match status" value="1"/>
</dbReference>
<dbReference type="Proteomes" id="UP000321567">
    <property type="component" value="Unassembled WGS sequence"/>
</dbReference>
<dbReference type="Gene3D" id="3.40.1690.10">
    <property type="entry name" value="secretion proteins EscU"/>
    <property type="match status" value="1"/>
</dbReference>
<evidence type="ECO:0000256" key="1">
    <source>
        <dbReference type="ARBA" id="ARBA00010690"/>
    </source>
</evidence>
<gene>
    <name evidence="2" type="ORF">ROR02_04310</name>
</gene>
<dbReference type="SUPFAM" id="SSF160544">
    <property type="entry name" value="EscU C-terminal domain-like"/>
    <property type="match status" value="1"/>
</dbReference>
<dbReference type="OrthoDB" id="5244399at2"/>
<dbReference type="PANTHER" id="PTHR30531:SF12">
    <property type="entry name" value="FLAGELLAR BIOSYNTHETIC PROTEIN FLHB"/>
    <property type="match status" value="1"/>
</dbReference>
<dbReference type="GO" id="GO:0009306">
    <property type="term" value="P:protein secretion"/>
    <property type="evidence" value="ECO:0007669"/>
    <property type="project" value="InterPro"/>
</dbReference>
<keyword evidence="3" id="KW-1185">Reference proteome</keyword>
<evidence type="ECO:0000313" key="3">
    <source>
        <dbReference type="Proteomes" id="UP000321567"/>
    </source>
</evidence>